<evidence type="ECO:0000256" key="2">
    <source>
        <dbReference type="ARBA" id="ARBA00007069"/>
    </source>
</evidence>
<keyword evidence="3 8" id="KW-0813">Transport</keyword>
<feature type="transmembrane region" description="Helical" evidence="8">
    <location>
        <begin position="38"/>
        <end position="64"/>
    </location>
</feature>
<keyword evidence="4" id="KW-1003">Cell membrane</keyword>
<dbReference type="InterPro" id="IPR000515">
    <property type="entry name" value="MetI-like"/>
</dbReference>
<evidence type="ECO:0000313" key="10">
    <source>
        <dbReference type="EMBL" id="TCT06404.1"/>
    </source>
</evidence>
<keyword evidence="7 8" id="KW-0472">Membrane</keyword>
<evidence type="ECO:0000256" key="4">
    <source>
        <dbReference type="ARBA" id="ARBA00022475"/>
    </source>
</evidence>
<evidence type="ECO:0000256" key="8">
    <source>
        <dbReference type="RuleBase" id="RU363032"/>
    </source>
</evidence>
<dbReference type="GO" id="GO:0055085">
    <property type="term" value="P:transmembrane transport"/>
    <property type="evidence" value="ECO:0007669"/>
    <property type="project" value="InterPro"/>
</dbReference>
<dbReference type="Proteomes" id="UP000295525">
    <property type="component" value="Unassembled WGS sequence"/>
</dbReference>
<sequence>MTAMNHVTYVNSSGTPMARGPALDNALELKRDGAKERLGLLGLCSPALLLVLVIMIIPVAWLFWLSFIGEDGGFSLENYQRMIDSTSYLQIFKITFEVSALTTLICVLAGYPLAYFLSQLPNRAANLCMIAVLVPFWTSLLVRTYAWLVLLQRTGLINTWGIELGLWHEPITIVHNLTGTLIGMVHIMLPFLILPVYGSMRAINGDYLKAAANLGAGPILVFWKVFFPLSLPGLFAGILIVFILCLGFYVTPAILGGGRVVMVSMSIASNIELFVNWGASSALGVVLLILTLLILYLASRVVRLDRVFGGHGQ</sequence>
<protein>
    <submittedName>
        <fullName evidence="10">Putative spermidine/putrescine transport system permease protein/spermidine/putrescine transport system permease protein</fullName>
    </submittedName>
</protein>
<dbReference type="Pfam" id="PF00528">
    <property type="entry name" value="BPD_transp_1"/>
    <property type="match status" value="1"/>
</dbReference>
<dbReference type="GO" id="GO:0005886">
    <property type="term" value="C:plasma membrane"/>
    <property type="evidence" value="ECO:0007669"/>
    <property type="project" value="UniProtKB-SubCell"/>
</dbReference>
<reference evidence="10 11" key="1">
    <citation type="submission" date="2019-03" db="EMBL/GenBank/DDBJ databases">
        <title>Genomic Encyclopedia of Type Strains, Phase IV (KMG-IV): sequencing the most valuable type-strain genomes for metagenomic binning, comparative biology and taxonomic classification.</title>
        <authorList>
            <person name="Goeker M."/>
        </authorList>
    </citation>
    <scope>NUCLEOTIDE SEQUENCE [LARGE SCALE GENOMIC DNA]</scope>
    <source>
        <strain evidence="10 11">DSM 24591</strain>
    </source>
</reference>
<feature type="transmembrane region" description="Helical" evidence="8">
    <location>
        <begin position="124"/>
        <end position="146"/>
    </location>
</feature>
<evidence type="ECO:0000259" key="9">
    <source>
        <dbReference type="PROSITE" id="PS50928"/>
    </source>
</evidence>
<dbReference type="PANTHER" id="PTHR42929">
    <property type="entry name" value="INNER MEMBRANE ABC TRANSPORTER PERMEASE PROTEIN YDCU-RELATED-RELATED"/>
    <property type="match status" value="1"/>
</dbReference>
<organism evidence="10 11">
    <name type="scientific">Paralcaligenes ureilyticus</name>
    <dbReference type="NCBI Taxonomy" id="627131"/>
    <lineage>
        <taxon>Bacteria</taxon>
        <taxon>Pseudomonadati</taxon>
        <taxon>Pseudomonadota</taxon>
        <taxon>Betaproteobacteria</taxon>
        <taxon>Burkholderiales</taxon>
        <taxon>Alcaligenaceae</taxon>
        <taxon>Paralcaligenes</taxon>
    </lineage>
</organism>
<dbReference type="Gene3D" id="1.10.3720.10">
    <property type="entry name" value="MetI-like"/>
    <property type="match status" value="1"/>
</dbReference>
<evidence type="ECO:0000256" key="3">
    <source>
        <dbReference type="ARBA" id="ARBA00022448"/>
    </source>
</evidence>
<dbReference type="AlphaFoldDB" id="A0A4R3M029"/>
<comment type="caution">
    <text evidence="10">The sequence shown here is derived from an EMBL/GenBank/DDBJ whole genome shotgun (WGS) entry which is preliminary data.</text>
</comment>
<dbReference type="InterPro" id="IPR035906">
    <property type="entry name" value="MetI-like_sf"/>
</dbReference>
<evidence type="ECO:0000256" key="6">
    <source>
        <dbReference type="ARBA" id="ARBA00022989"/>
    </source>
</evidence>
<evidence type="ECO:0000313" key="11">
    <source>
        <dbReference type="Proteomes" id="UP000295525"/>
    </source>
</evidence>
<evidence type="ECO:0000256" key="1">
    <source>
        <dbReference type="ARBA" id="ARBA00004651"/>
    </source>
</evidence>
<proteinExistence type="inferred from homology"/>
<dbReference type="PROSITE" id="PS50928">
    <property type="entry name" value="ABC_TM1"/>
    <property type="match status" value="1"/>
</dbReference>
<dbReference type="EMBL" id="SMAJ01000008">
    <property type="protein sequence ID" value="TCT06404.1"/>
    <property type="molecule type" value="Genomic_DNA"/>
</dbReference>
<comment type="similarity">
    <text evidence="2">Belongs to the binding-protein-dependent transport system permease family. CysTW subfamily.</text>
</comment>
<dbReference type="SUPFAM" id="SSF161098">
    <property type="entry name" value="MetI-like"/>
    <property type="match status" value="1"/>
</dbReference>
<feature type="transmembrane region" description="Helical" evidence="8">
    <location>
        <begin position="273"/>
        <end position="298"/>
    </location>
</feature>
<feature type="transmembrane region" description="Helical" evidence="8">
    <location>
        <begin position="98"/>
        <end position="117"/>
    </location>
</feature>
<accession>A0A4R3M029</accession>
<keyword evidence="6 8" id="KW-1133">Transmembrane helix</keyword>
<feature type="domain" description="ABC transmembrane type-1" evidence="9">
    <location>
        <begin position="92"/>
        <end position="298"/>
    </location>
</feature>
<evidence type="ECO:0000256" key="7">
    <source>
        <dbReference type="ARBA" id="ARBA00023136"/>
    </source>
</evidence>
<evidence type="ECO:0000256" key="5">
    <source>
        <dbReference type="ARBA" id="ARBA00022692"/>
    </source>
</evidence>
<feature type="transmembrane region" description="Helical" evidence="8">
    <location>
        <begin position="173"/>
        <end position="198"/>
    </location>
</feature>
<keyword evidence="11" id="KW-1185">Reference proteome</keyword>
<feature type="transmembrane region" description="Helical" evidence="8">
    <location>
        <begin position="233"/>
        <end position="261"/>
    </location>
</feature>
<dbReference type="CDD" id="cd06261">
    <property type="entry name" value="TM_PBP2"/>
    <property type="match status" value="1"/>
</dbReference>
<comment type="subcellular location">
    <subcellularLocation>
        <location evidence="1 8">Cell membrane</location>
        <topology evidence="1 8">Multi-pass membrane protein</topology>
    </subcellularLocation>
</comment>
<dbReference type="PANTHER" id="PTHR42929:SF5">
    <property type="entry name" value="ABC TRANSPORTER PERMEASE PROTEIN"/>
    <property type="match status" value="1"/>
</dbReference>
<gene>
    <name evidence="10" type="ORF">EDC26_108140</name>
</gene>
<name>A0A4R3M029_9BURK</name>
<keyword evidence="5 8" id="KW-0812">Transmembrane</keyword>